<evidence type="ECO:0000313" key="4">
    <source>
        <dbReference type="Proteomes" id="UP000030700"/>
    </source>
</evidence>
<dbReference type="Gene3D" id="3.10.180.10">
    <property type="entry name" value="2,3-Dihydroxybiphenyl 1,2-Dioxygenase, domain 1"/>
    <property type="match status" value="1"/>
</dbReference>
<evidence type="ECO:0000313" key="3">
    <source>
        <dbReference type="EMBL" id="GAK50273.1"/>
    </source>
</evidence>
<dbReference type="GO" id="GO:0046872">
    <property type="term" value="F:metal ion binding"/>
    <property type="evidence" value="ECO:0007669"/>
    <property type="project" value="UniProtKB-KW"/>
</dbReference>
<name>A0A0S6VXR2_9BACT</name>
<dbReference type="PROSITE" id="PS51819">
    <property type="entry name" value="VOC"/>
    <property type="match status" value="1"/>
</dbReference>
<dbReference type="Pfam" id="PF13669">
    <property type="entry name" value="Glyoxalase_4"/>
    <property type="match status" value="1"/>
</dbReference>
<dbReference type="InterPro" id="IPR051785">
    <property type="entry name" value="MMCE/EMCE_epimerase"/>
</dbReference>
<accession>A0A0S6VXR2</accession>
<dbReference type="Proteomes" id="UP000030700">
    <property type="component" value="Unassembled WGS sequence"/>
</dbReference>
<dbReference type="GO" id="GO:0046491">
    <property type="term" value="P:L-methylmalonyl-CoA metabolic process"/>
    <property type="evidence" value="ECO:0007669"/>
    <property type="project" value="TreeGrafter"/>
</dbReference>
<organism evidence="3">
    <name type="scientific">Candidatus Moduliflexus flocculans</name>
    <dbReference type="NCBI Taxonomy" id="1499966"/>
    <lineage>
        <taxon>Bacteria</taxon>
        <taxon>Candidatus Moduliflexota</taxon>
        <taxon>Candidatus Moduliflexia</taxon>
        <taxon>Candidatus Moduliflexales</taxon>
        <taxon>Candidatus Moduliflexaceae</taxon>
    </lineage>
</organism>
<reference evidence="3" key="1">
    <citation type="journal article" date="2015" name="PeerJ">
        <title>First genomic representation of candidate bacterial phylum KSB3 points to enhanced environmental sensing as a trigger of wastewater bulking.</title>
        <authorList>
            <person name="Sekiguchi Y."/>
            <person name="Ohashi A."/>
            <person name="Parks D.H."/>
            <person name="Yamauchi T."/>
            <person name="Tyson G.W."/>
            <person name="Hugenholtz P."/>
        </authorList>
    </citation>
    <scope>NUCLEOTIDE SEQUENCE [LARGE SCALE GENOMIC DNA]</scope>
</reference>
<protein>
    <submittedName>
        <fullName evidence="3">Putative methylmalonyl-CoA epimerase</fullName>
    </submittedName>
</protein>
<gene>
    <name evidence="3" type="ORF">U14_01501</name>
</gene>
<dbReference type="STRING" id="1499966.U14_01501"/>
<feature type="domain" description="VOC" evidence="2">
    <location>
        <begin position="9"/>
        <end position="148"/>
    </location>
</feature>
<dbReference type="HOGENOM" id="CLU_046006_3_1_0"/>
<dbReference type="AlphaFoldDB" id="A0A0S6VXR2"/>
<keyword evidence="1" id="KW-0479">Metal-binding</keyword>
<proteinExistence type="predicted"/>
<dbReference type="EMBL" id="DF820456">
    <property type="protein sequence ID" value="GAK50273.1"/>
    <property type="molecule type" value="Genomic_DNA"/>
</dbReference>
<dbReference type="PANTHER" id="PTHR43048">
    <property type="entry name" value="METHYLMALONYL-COA EPIMERASE"/>
    <property type="match status" value="1"/>
</dbReference>
<evidence type="ECO:0000256" key="1">
    <source>
        <dbReference type="ARBA" id="ARBA00022723"/>
    </source>
</evidence>
<dbReference type="SUPFAM" id="SSF54593">
    <property type="entry name" value="Glyoxalase/Bleomycin resistance protein/Dihydroxybiphenyl dioxygenase"/>
    <property type="match status" value="1"/>
</dbReference>
<dbReference type="InterPro" id="IPR037523">
    <property type="entry name" value="VOC_core"/>
</dbReference>
<dbReference type="GO" id="GO:0004493">
    <property type="term" value="F:methylmalonyl-CoA epimerase activity"/>
    <property type="evidence" value="ECO:0007669"/>
    <property type="project" value="TreeGrafter"/>
</dbReference>
<dbReference type="InterPro" id="IPR029068">
    <property type="entry name" value="Glyas_Bleomycin-R_OHBP_Dase"/>
</dbReference>
<dbReference type="PANTHER" id="PTHR43048:SF3">
    <property type="entry name" value="METHYLMALONYL-COA EPIMERASE, MITOCHONDRIAL"/>
    <property type="match status" value="1"/>
</dbReference>
<sequence>MAKYCDALKVTQIGYIVKDIEEARQRFAKFFGLDVPEIIVTAGYAQAQTEYRGKPSDATAKLAFFHLENLDVELIEPDEKPSVWREYLEQHGEGIQHLAFEIKGMKQKVELFGRDGMELIQKGEYTGGRYAYFDTTKMINTVVELLEND</sequence>
<keyword evidence="4" id="KW-1185">Reference proteome</keyword>
<evidence type="ECO:0000259" key="2">
    <source>
        <dbReference type="PROSITE" id="PS51819"/>
    </source>
</evidence>